<reference evidence="1" key="1">
    <citation type="submission" date="2021-01" db="EMBL/GenBank/DDBJ databases">
        <authorList>
            <person name="Corre E."/>
            <person name="Pelletier E."/>
            <person name="Niang G."/>
            <person name="Scheremetjew M."/>
            <person name="Finn R."/>
            <person name="Kale V."/>
            <person name="Holt S."/>
            <person name="Cochrane G."/>
            <person name="Meng A."/>
            <person name="Brown T."/>
            <person name="Cohen L."/>
        </authorList>
    </citation>
    <scope>NUCLEOTIDE SEQUENCE</scope>
    <source>
        <strain evidence="1">Clade-D-RCC1621</strain>
    </source>
</reference>
<protein>
    <submittedName>
        <fullName evidence="1">Uncharacterized protein</fullName>
    </submittedName>
</protein>
<organism evidence="1">
    <name type="scientific">Ostreococcus mediterraneus</name>
    <dbReference type="NCBI Taxonomy" id="1486918"/>
    <lineage>
        <taxon>Eukaryota</taxon>
        <taxon>Viridiplantae</taxon>
        <taxon>Chlorophyta</taxon>
        <taxon>Mamiellophyceae</taxon>
        <taxon>Mamiellales</taxon>
        <taxon>Bathycoccaceae</taxon>
        <taxon>Ostreococcus</taxon>
    </lineage>
</organism>
<accession>A0A7S0Z8C9</accession>
<proteinExistence type="predicted"/>
<name>A0A7S0Z8C9_9CHLO</name>
<dbReference type="AlphaFoldDB" id="A0A7S0Z8C9"/>
<sequence>MRPPSICPASPLFKINGSPSLTREPSLDFVKNCTAILPSTTTVMSSPGCECGGSADPFAHCSMMTSTPFGVSADTANRAVNPSTCAHAVVSVYDFLLSLHREPIRVFRLRVFAPGVSGTGA</sequence>
<gene>
    <name evidence="1" type="ORF">OMED0930_LOCUS4986</name>
</gene>
<evidence type="ECO:0000313" key="1">
    <source>
        <dbReference type="EMBL" id="CAD8813869.1"/>
    </source>
</evidence>
<dbReference type="EMBL" id="HBFO01007129">
    <property type="protein sequence ID" value="CAD8813869.1"/>
    <property type="molecule type" value="Transcribed_RNA"/>
</dbReference>